<comment type="similarity">
    <text evidence="1">Belongs to the argonaute family. Long pAgo subfamily.</text>
</comment>
<evidence type="ECO:0000313" key="4">
    <source>
        <dbReference type="EMBL" id="AZN40405.1"/>
    </source>
</evidence>
<dbReference type="InterPro" id="IPR003165">
    <property type="entry name" value="Piwi"/>
</dbReference>
<protein>
    <recommendedName>
        <fullName evidence="2">Protein argonaute</fullName>
    </recommendedName>
</protein>
<dbReference type="InterPro" id="IPR012337">
    <property type="entry name" value="RNaseH-like_sf"/>
</dbReference>
<dbReference type="KEGG" id="palb:EJC50_12655"/>
<evidence type="ECO:0000256" key="2">
    <source>
        <dbReference type="ARBA" id="ARBA00035032"/>
    </source>
</evidence>
<dbReference type="PROSITE" id="PS50822">
    <property type="entry name" value="PIWI"/>
    <property type="match status" value="1"/>
</dbReference>
<reference evidence="5" key="1">
    <citation type="submission" date="2018-12" db="EMBL/GenBank/DDBJ databases">
        <title>Genome sequence of Peanibacillus sp.</title>
        <authorList>
            <person name="Subramani G."/>
            <person name="Srinivasan S."/>
            <person name="Kim M.K."/>
        </authorList>
    </citation>
    <scope>NUCLEOTIDE SEQUENCE [LARGE SCALE GENOMIC DNA]</scope>
    <source>
        <strain evidence="5">18JY67-1</strain>
    </source>
</reference>
<keyword evidence="5" id="KW-1185">Reference proteome</keyword>
<evidence type="ECO:0000313" key="5">
    <source>
        <dbReference type="Proteomes" id="UP000272528"/>
    </source>
</evidence>
<evidence type="ECO:0000259" key="3">
    <source>
        <dbReference type="PROSITE" id="PS50822"/>
    </source>
</evidence>
<dbReference type="InterPro" id="IPR036397">
    <property type="entry name" value="RNaseH_sf"/>
</dbReference>
<dbReference type="SMART" id="SM00950">
    <property type="entry name" value="Piwi"/>
    <property type="match status" value="1"/>
</dbReference>
<dbReference type="Gene3D" id="3.30.420.10">
    <property type="entry name" value="Ribonuclease H-like superfamily/Ribonuclease H"/>
    <property type="match status" value="1"/>
</dbReference>
<proteinExistence type="inferred from homology"/>
<dbReference type="EMBL" id="CP034437">
    <property type="protein sequence ID" value="AZN40405.1"/>
    <property type="molecule type" value="Genomic_DNA"/>
</dbReference>
<dbReference type="AlphaFoldDB" id="A0A3Q8X4N0"/>
<dbReference type="Pfam" id="PF02171">
    <property type="entry name" value="Piwi"/>
    <property type="match status" value="1"/>
</dbReference>
<dbReference type="Proteomes" id="UP000272528">
    <property type="component" value="Chromosome"/>
</dbReference>
<accession>A0A3Q8X4N0</accession>
<feature type="domain" description="Piwi" evidence="3">
    <location>
        <begin position="444"/>
        <end position="717"/>
    </location>
</feature>
<sequence length="728" mass="82644">MPFRSAGGFAPGINISWRVRGTDMTGTNTHYILTEWESETNTNELIVHLYTLPARNVFEQHNENGKACSDLRKLNKSHVIDFFEHLIASWQPIEHWGEYSFINHETRAIDVTISTERTILERLLLRTIENVQPRNEIAAGSRKFTWLKPEKVVQNISIHRVIQCDVNISAAGVISVGFDLNHSFRTSESVSDLMKAGAILKGDRVIDKYNNMHYEFDEVSGDTISDVVPELRQSVIDYFVKERKQAWKVDKLDPKMPVVYVKMYNGQRSAYAPAMLQKELTFESLPPAVVRQTSEVYKQNANLKIATLLEEIQNILRRTDKLQFSKRKLLVEQSGYDVTKIENPILSFGRNVTQPQPKYGLEKGGVAFGQPLAINLLVYPEFFETKLEAITAFNEKLCALSSKWGVPLTILKKSGAYKNKSIDFTNPHQFAILLKELKDTAFKELTLVIATEKIAGMWYDSIKKEFGGSAAVPTQFVTMETLQRADDYILGNILLGLYAKSGIQPWVLSSPLASDCFIGLDVSHEAGRHSAGIVQVVGKDGRVLSSRANTSTEAGEKIRNDTMRQIVYSAVDQYQRHYGEMPQHITFHRDGFCREDLNSLDEVMESLNVDYDMVEVIKKTNRRMALNVDRQGWETKQGVCYVRDNLAYLIATNPHPRVGTAQPIKIIKKKGSLSIEAIIHDIYHLSFMHIGSFLKCRLPITTYYADLSSTFFNRQWLPIDSGEALHFV</sequence>
<name>A0A3Q8X4N0_9BACL</name>
<dbReference type="PANTHER" id="PTHR22891">
    <property type="entry name" value="EUKARYOTIC TRANSLATION INITIATION FACTOR 2C"/>
    <property type="match status" value="1"/>
</dbReference>
<dbReference type="Gene3D" id="3.40.50.2300">
    <property type="match status" value="1"/>
</dbReference>
<evidence type="ECO:0000256" key="1">
    <source>
        <dbReference type="ARBA" id="ARBA00035012"/>
    </source>
</evidence>
<gene>
    <name evidence="4" type="ORF">EJC50_12655</name>
</gene>
<dbReference type="OrthoDB" id="6297894at2"/>
<dbReference type="GO" id="GO:0003676">
    <property type="term" value="F:nucleic acid binding"/>
    <property type="evidence" value="ECO:0007669"/>
    <property type="project" value="InterPro"/>
</dbReference>
<dbReference type="SUPFAM" id="SSF53098">
    <property type="entry name" value="Ribonuclease H-like"/>
    <property type="match status" value="1"/>
</dbReference>
<organism evidence="4 5">
    <name type="scientific">Paenibacillus albus</name>
    <dbReference type="NCBI Taxonomy" id="2495582"/>
    <lineage>
        <taxon>Bacteria</taxon>
        <taxon>Bacillati</taxon>
        <taxon>Bacillota</taxon>
        <taxon>Bacilli</taxon>
        <taxon>Bacillales</taxon>
        <taxon>Paenibacillaceae</taxon>
        <taxon>Paenibacillus</taxon>
    </lineage>
</organism>